<keyword evidence="3 6" id="KW-0012">Acyltransferase</keyword>
<organism evidence="6 7">
    <name type="scientific">Terrimicrobium sacchariphilum</name>
    <dbReference type="NCBI Taxonomy" id="690879"/>
    <lineage>
        <taxon>Bacteria</taxon>
        <taxon>Pseudomonadati</taxon>
        <taxon>Verrucomicrobiota</taxon>
        <taxon>Terrimicrobiia</taxon>
        <taxon>Terrimicrobiales</taxon>
        <taxon>Terrimicrobiaceae</taxon>
        <taxon>Terrimicrobium</taxon>
    </lineage>
</organism>
<comment type="caution">
    <text evidence="6">The sequence shown here is derived from an EMBL/GenBank/DDBJ whole genome shotgun (WGS) entry which is preliminary data.</text>
</comment>
<keyword evidence="7" id="KW-1185">Reference proteome</keyword>
<dbReference type="PANTHER" id="PTHR10434:SF66">
    <property type="entry name" value="PHOSPHOLIPID_GLYCEROL ACYLTRANSFERASE DOMAIN-CONTAINING PROTEIN"/>
    <property type="match status" value="1"/>
</dbReference>
<evidence type="ECO:0000313" key="7">
    <source>
        <dbReference type="Proteomes" id="UP000076023"/>
    </source>
</evidence>
<dbReference type="AlphaFoldDB" id="A0A146GEB2"/>
<keyword evidence="4" id="KW-1133">Transmembrane helix</keyword>
<name>A0A146GEB2_TERSA</name>
<dbReference type="Pfam" id="PF01553">
    <property type="entry name" value="Acyltransferase"/>
    <property type="match status" value="1"/>
</dbReference>
<evidence type="ECO:0000256" key="3">
    <source>
        <dbReference type="ARBA" id="ARBA00023315"/>
    </source>
</evidence>
<dbReference type="PANTHER" id="PTHR10434">
    <property type="entry name" value="1-ACYL-SN-GLYCEROL-3-PHOSPHATE ACYLTRANSFERASE"/>
    <property type="match status" value="1"/>
</dbReference>
<dbReference type="Proteomes" id="UP000076023">
    <property type="component" value="Unassembled WGS sequence"/>
</dbReference>
<feature type="transmembrane region" description="Helical" evidence="4">
    <location>
        <begin position="30"/>
        <end position="54"/>
    </location>
</feature>
<comment type="pathway">
    <text evidence="1">Lipid metabolism.</text>
</comment>
<dbReference type="EMBL" id="BDCO01000003">
    <property type="protein sequence ID" value="GAT34987.1"/>
    <property type="molecule type" value="Genomic_DNA"/>
</dbReference>
<evidence type="ECO:0000256" key="4">
    <source>
        <dbReference type="SAM" id="Phobius"/>
    </source>
</evidence>
<dbReference type="InterPro" id="IPR002123">
    <property type="entry name" value="Plipid/glycerol_acylTrfase"/>
</dbReference>
<dbReference type="CDD" id="cd07989">
    <property type="entry name" value="LPLAT_AGPAT-like"/>
    <property type="match status" value="1"/>
</dbReference>
<evidence type="ECO:0000256" key="1">
    <source>
        <dbReference type="ARBA" id="ARBA00005189"/>
    </source>
</evidence>
<reference evidence="7" key="1">
    <citation type="journal article" date="2017" name="Genome Announc.">
        <title>Draft Genome Sequence of Terrimicrobium sacchariphilum NM-5T, a Facultative Anaerobic Soil Bacterium of the Class Spartobacteria.</title>
        <authorList>
            <person name="Qiu Y.L."/>
            <person name="Tourlousse D.M."/>
            <person name="Matsuura N."/>
            <person name="Ohashi A."/>
            <person name="Sekiguchi Y."/>
        </authorList>
    </citation>
    <scope>NUCLEOTIDE SEQUENCE [LARGE SCALE GENOMIC DNA]</scope>
    <source>
        <strain evidence="7">NM-5</strain>
    </source>
</reference>
<feature type="domain" description="Phospholipid/glycerol acyltransferase" evidence="5">
    <location>
        <begin position="104"/>
        <end position="212"/>
    </location>
</feature>
<evidence type="ECO:0000259" key="5">
    <source>
        <dbReference type="SMART" id="SM00563"/>
    </source>
</evidence>
<dbReference type="STRING" id="690879.TSACC_347"/>
<keyword evidence="4" id="KW-0812">Transmembrane</keyword>
<proteinExistence type="predicted"/>
<dbReference type="OrthoDB" id="9808424at2"/>
<gene>
    <name evidence="6" type="ORF">TSACC_347</name>
</gene>
<keyword evidence="4" id="KW-0472">Membrane</keyword>
<evidence type="ECO:0000256" key="2">
    <source>
        <dbReference type="ARBA" id="ARBA00022679"/>
    </source>
</evidence>
<dbReference type="RefSeq" id="WP_075080849.1">
    <property type="nucleotide sequence ID" value="NZ_BDCO01000003.1"/>
</dbReference>
<dbReference type="GO" id="GO:0003841">
    <property type="term" value="F:1-acylglycerol-3-phosphate O-acyltransferase activity"/>
    <property type="evidence" value="ECO:0007669"/>
    <property type="project" value="TreeGrafter"/>
</dbReference>
<dbReference type="SUPFAM" id="SSF69593">
    <property type="entry name" value="Glycerol-3-phosphate (1)-acyltransferase"/>
    <property type="match status" value="1"/>
</dbReference>
<dbReference type="GO" id="GO:0006654">
    <property type="term" value="P:phosphatidic acid biosynthetic process"/>
    <property type="evidence" value="ECO:0007669"/>
    <property type="project" value="TreeGrafter"/>
</dbReference>
<keyword evidence="2 6" id="KW-0808">Transferase</keyword>
<protein>
    <submittedName>
        <fullName evidence="6">1-acyl-sn-glycerol-3-phosphate acyltransferase</fullName>
    </submittedName>
</protein>
<accession>A0A146GEB2</accession>
<dbReference type="SMART" id="SM00563">
    <property type="entry name" value="PlsC"/>
    <property type="match status" value="1"/>
</dbReference>
<evidence type="ECO:0000313" key="6">
    <source>
        <dbReference type="EMBL" id="GAT34987.1"/>
    </source>
</evidence>
<dbReference type="InParanoid" id="A0A146GEB2"/>
<sequence>MSTVRAHSPSPIYVRGRRRVFFSVRGIWDYVRQVTAIFLFIGSGIVVCPACILLRRLAGNSIRPSTGQHLIHWLFRNWLKISTALGAFDIQIDDVEKLRSLRGTIIAPNHPSELDAIYLLSFVPNAICVMRASLMKRSYLGGAARMAGYITNDQGPTLVREGIEKIREGENLLIFPEGTRTRAQAVNPFKHGFALIATKTGAPIQTVLIEQEGRYLSKEFPLFSPARLPITVRITLGEVFTPQEGETAPALAQRLEDYFRSNLEYTGESILRRKKDVSL</sequence>